<dbReference type="EMBL" id="RKHK01000001">
    <property type="protein sequence ID" value="ROR72090.1"/>
    <property type="molecule type" value="Genomic_DNA"/>
</dbReference>
<dbReference type="AlphaFoldDB" id="A0A3N2B9Y8"/>
<dbReference type="HAMAP" id="MF_00023">
    <property type="entry name" value="SmpB"/>
    <property type="match status" value="1"/>
</dbReference>
<dbReference type="Gene3D" id="2.40.280.10">
    <property type="match status" value="1"/>
</dbReference>
<dbReference type="Pfam" id="PF01668">
    <property type="entry name" value="SmpB"/>
    <property type="match status" value="1"/>
</dbReference>
<dbReference type="InterPro" id="IPR020081">
    <property type="entry name" value="SsrA-bd_prot_CS"/>
</dbReference>
<keyword evidence="1 3" id="KW-0963">Cytoplasm</keyword>
<dbReference type="GO" id="GO:0005829">
    <property type="term" value="C:cytosol"/>
    <property type="evidence" value="ECO:0007669"/>
    <property type="project" value="TreeGrafter"/>
</dbReference>
<comment type="similarity">
    <text evidence="3">Belongs to the SmpB family.</text>
</comment>
<evidence type="ECO:0000256" key="1">
    <source>
        <dbReference type="ARBA" id="ARBA00022490"/>
    </source>
</evidence>
<comment type="caution">
    <text evidence="5">The sequence shown here is derived from an EMBL/GenBank/DDBJ whole genome shotgun (WGS) entry which is preliminary data.</text>
</comment>
<dbReference type="InterPro" id="IPR023620">
    <property type="entry name" value="SmpB"/>
</dbReference>
<reference evidence="5 6" key="1">
    <citation type="submission" date="2018-11" db="EMBL/GenBank/DDBJ databases">
        <title>Sequencing the genomes of 1000 actinobacteria strains.</title>
        <authorList>
            <person name="Klenk H.-P."/>
        </authorList>
    </citation>
    <scope>NUCLEOTIDE SEQUENCE [LARGE SCALE GENOMIC DNA]</scope>
    <source>
        <strain evidence="5 6">DSM 11294</strain>
    </source>
</reference>
<dbReference type="InterPro" id="IPR000037">
    <property type="entry name" value="SsrA-bd_prot"/>
</dbReference>
<dbReference type="PANTHER" id="PTHR30308">
    <property type="entry name" value="TMRNA-BINDING COMPONENT OF TRANS-TRANSLATION TAGGING COMPLEX"/>
    <property type="match status" value="1"/>
</dbReference>
<sequence>MSPVTGSPRWAESRSAAPRIIRSMPARVPTYPRGMSKSAGAQRPKSAKEAQRAKEQADAKSVVARNKRARHDYYIDSTYEAGLSLTGTEVKALRMGRASLIEGWIEVDNHGEAWLHNVHIPEYSQGSWTNHGPRRKRKLLLHKEEIVKLGSKSREKGHTIVPLELYFIGGRAKVEIALARGKQDWDKRQTLREKQDLREAQRAMSLRRNR</sequence>
<feature type="region of interest" description="Disordered" evidence="4">
    <location>
        <begin position="1"/>
        <end position="63"/>
    </location>
</feature>
<name>A0A3N2B9Y8_9MICO</name>
<dbReference type="GO" id="GO:0070930">
    <property type="term" value="P:trans-translation-dependent protein tagging"/>
    <property type="evidence" value="ECO:0007669"/>
    <property type="project" value="TreeGrafter"/>
</dbReference>
<evidence type="ECO:0000313" key="5">
    <source>
        <dbReference type="EMBL" id="ROR72090.1"/>
    </source>
</evidence>
<dbReference type="GO" id="GO:0070929">
    <property type="term" value="P:trans-translation"/>
    <property type="evidence" value="ECO:0007669"/>
    <property type="project" value="UniProtKB-UniRule"/>
</dbReference>
<comment type="subcellular location">
    <subcellularLocation>
        <location evidence="3">Cytoplasm</location>
    </subcellularLocation>
    <text evidence="3">The tmRNA-SmpB complex associates with stalled 70S ribosomes.</text>
</comment>
<dbReference type="NCBIfam" id="TIGR00086">
    <property type="entry name" value="smpB"/>
    <property type="match status" value="1"/>
</dbReference>
<dbReference type="Proteomes" id="UP000280668">
    <property type="component" value="Unassembled WGS sequence"/>
</dbReference>
<keyword evidence="2 3" id="KW-0694">RNA-binding</keyword>
<evidence type="ECO:0000256" key="3">
    <source>
        <dbReference type="HAMAP-Rule" id="MF_00023"/>
    </source>
</evidence>
<accession>A0A3N2B9Y8</accession>
<dbReference type="NCBIfam" id="NF003843">
    <property type="entry name" value="PRK05422.1"/>
    <property type="match status" value="1"/>
</dbReference>
<evidence type="ECO:0000256" key="4">
    <source>
        <dbReference type="SAM" id="MobiDB-lite"/>
    </source>
</evidence>
<dbReference type="PROSITE" id="PS01317">
    <property type="entry name" value="SSRP"/>
    <property type="match status" value="1"/>
</dbReference>
<gene>
    <name evidence="3" type="primary">smpB</name>
    <name evidence="5" type="ORF">EDD31_0437</name>
</gene>
<evidence type="ECO:0000313" key="6">
    <source>
        <dbReference type="Proteomes" id="UP000280668"/>
    </source>
</evidence>
<dbReference type="SUPFAM" id="SSF74982">
    <property type="entry name" value="Small protein B (SmpB)"/>
    <property type="match status" value="1"/>
</dbReference>
<evidence type="ECO:0000256" key="2">
    <source>
        <dbReference type="ARBA" id="ARBA00022884"/>
    </source>
</evidence>
<keyword evidence="6" id="KW-1185">Reference proteome</keyword>
<organism evidence="5 6">
    <name type="scientific">Bogoriella caseilytica</name>
    <dbReference type="NCBI Taxonomy" id="56055"/>
    <lineage>
        <taxon>Bacteria</taxon>
        <taxon>Bacillati</taxon>
        <taxon>Actinomycetota</taxon>
        <taxon>Actinomycetes</taxon>
        <taxon>Micrococcales</taxon>
        <taxon>Bogoriellaceae</taxon>
        <taxon>Bogoriella</taxon>
    </lineage>
</organism>
<comment type="function">
    <text evidence="3">Required for rescue of stalled ribosomes mediated by trans-translation. Binds to transfer-messenger RNA (tmRNA), required for stable association of tmRNA with ribosomes. tmRNA and SmpB together mimic tRNA shape, replacing the anticodon stem-loop with SmpB. tmRNA is encoded by the ssrA gene; the 2 termini fold to resemble tRNA(Ala) and it encodes a 'tag peptide', a short internal open reading frame. During trans-translation Ala-aminoacylated tmRNA acts like a tRNA, entering the A-site of stalled ribosomes, displacing the stalled mRNA. The ribosome then switches to translate the ORF on the tmRNA; the nascent peptide is terminated with the 'tag peptide' encoded by the tmRNA and targeted for degradation. The ribosome is freed to recommence translation, which seems to be the essential function of trans-translation.</text>
</comment>
<proteinExistence type="inferred from homology"/>
<dbReference type="CDD" id="cd09294">
    <property type="entry name" value="SmpB"/>
    <property type="match status" value="1"/>
</dbReference>
<dbReference type="PANTHER" id="PTHR30308:SF2">
    <property type="entry name" value="SSRA-BINDING PROTEIN"/>
    <property type="match status" value="1"/>
</dbReference>
<feature type="compositionally biased region" description="Basic and acidic residues" evidence="4">
    <location>
        <begin position="46"/>
        <end position="58"/>
    </location>
</feature>
<dbReference type="GO" id="GO:0003723">
    <property type="term" value="F:RNA binding"/>
    <property type="evidence" value="ECO:0007669"/>
    <property type="project" value="UniProtKB-UniRule"/>
</dbReference>
<protein>
    <recommendedName>
        <fullName evidence="3">SsrA-binding protein</fullName>
    </recommendedName>
    <alternativeName>
        <fullName evidence="3">Small protein B</fullName>
    </alternativeName>
</protein>